<keyword evidence="3" id="KW-1185">Reference proteome</keyword>
<evidence type="ECO:0000313" key="2">
    <source>
        <dbReference type="EMBL" id="MBB6355732.1"/>
    </source>
</evidence>
<keyword evidence="1" id="KW-0812">Transmembrane</keyword>
<keyword evidence="1" id="KW-1133">Transmembrane helix</keyword>
<dbReference type="RefSeq" id="WP_184700140.1">
    <property type="nucleotide sequence ID" value="NZ_BAABEG010000005.1"/>
</dbReference>
<evidence type="ECO:0000256" key="1">
    <source>
        <dbReference type="SAM" id="Phobius"/>
    </source>
</evidence>
<dbReference type="AlphaFoldDB" id="A0A7X0F9Q2"/>
<accession>A0A7X0F9Q2</accession>
<protein>
    <submittedName>
        <fullName evidence="2">Uncharacterized protein</fullName>
    </submittedName>
</protein>
<name>A0A7X0F9Q2_9HYPH</name>
<proteinExistence type="predicted"/>
<comment type="caution">
    <text evidence="2">The sequence shown here is derived from an EMBL/GenBank/DDBJ whole genome shotgun (WGS) entry which is preliminary data.</text>
</comment>
<feature type="transmembrane region" description="Helical" evidence="1">
    <location>
        <begin position="6"/>
        <end position="27"/>
    </location>
</feature>
<organism evidence="2 3">
    <name type="scientific">Aminobacter aganoensis</name>
    <dbReference type="NCBI Taxonomy" id="83264"/>
    <lineage>
        <taxon>Bacteria</taxon>
        <taxon>Pseudomonadati</taxon>
        <taxon>Pseudomonadota</taxon>
        <taxon>Alphaproteobacteria</taxon>
        <taxon>Hyphomicrobiales</taxon>
        <taxon>Phyllobacteriaceae</taxon>
        <taxon>Aminobacter</taxon>
    </lineage>
</organism>
<dbReference type="EMBL" id="JACHOU010000009">
    <property type="protein sequence ID" value="MBB6355732.1"/>
    <property type="molecule type" value="Genomic_DNA"/>
</dbReference>
<reference evidence="2 3" key="1">
    <citation type="submission" date="2020-08" db="EMBL/GenBank/DDBJ databases">
        <title>Genomic Encyclopedia of Type Strains, Phase IV (KMG-IV): sequencing the most valuable type-strain genomes for metagenomic binning, comparative biology and taxonomic classification.</title>
        <authorList>
            <person name="Goeker M."/>
        </authorList>
    </citation>
    <scope>NUCLEOTIDE SEQUENCE [LARGE SCALE GENOMIC DNA]</scope>
    <source>
        <strain evidence="2 3">DSM 7051</strain>
    </source>
</reference>
<evidence type="ECO:0000313" key="3">
    <source>
        <dbReference type="Proteomes" id="UP000536262"/>
    </source>
</evidence>
<sequence length="92" mass="10006">MPTYKLGSSSLVHAPGLIAWAINAYVFPRDRAAILRVVTDTWPGLPADSARRLLTGEQAYRIEDDTIVIDVTQTDVADATSWTMDSTGKVGQ</sequence>
<gene>
    <name evidence="2" type="ORF">GGR00_003537</name>
</gene>
<keyword evidence="1" id="KW-0472">Membrane</keyword>
<dbReference type="Proteomes" id="UP000536262">
    <property type="component" value="Unassembled WGS sequence"/>
</dbReference>